<dbReference type="FunFam" id="1.20.1250.20:FF:000018">
    <property type="entry name" value="MFS transporter permease"/>
    <property type="match status" value="1"/>
</dbReference>
<evidence type="ECO:0000256" key="2">
    <source>
        <dbReference type="ARBA" id="ARBA00022448"/>
    </source>
</evidence>
<feature type="transmembrane region" description="Helical" evidence="6">
    <location>
        <begin position="192"/>
        <end position="216"/>
    </location>
</feature>
<evidence type="ECO:0000256" key="1">
    <source>
        <dbReference type="ARBA" id="ARBA00004141"/>
    </source>
</evidence>
<feature type="domain" description="Major facilitator superfamily (MFS) profile" evidence="7">
    <location>
        <begin position="66"/>
        <end position="486"/>
    </location>
</feature>
<organism evidence="8 9">
    <name type="scientific">Phialemonium atrogriseum</name>
    <dbReference type="NCBI Taxonomy" id="1093897"/>
    <lineage>
        <taxon>Eukaryota</taxon>
        <taxon>Fungi</taxon>
        <taxon>Dikarya</taxon>
        <taxon>Ascomycota</taxon>
        <taxon>Pezizomycotina</taxon>
        <taxon>Sordariomycetes</taxon>
        <taxon>Sordariomycetidae</taxon>
        <taxon>Cephalothecales</taxon>
        <taxon>Cephalothecaceae</taxon>
        <taxon>Phialemonium</taxon>
    </lineage>
</organism>
<dbReference type="GO" id="GO:0022857">
    <property type="term" value="F:transmembrane transporter activity"/>
    <property type="evidence" value="ECO:0007669"/>
    <property type="project" value="InterPro"/>
</dbReference>
<evidence type="ECO:0000256" key="4">
    <source>
        <dbReference type="ARBA" id="ARBA00022989"/>
    </source>
</evidence>
<feature type="transmembrane region" description="Helical" evidence="6">
    <location>
        <begin position="360"/>
        <end position="382"/>
    </location>
</feature>
<protein>
    <submittedName>
        <fullName evidence="8">Major facilitator superfamily domain-containing protein</fullName>
    </submittedName>
</protein>
<evidence type="ECO:0000313" key="8">
    <source>
        <dbReference type="EMBL" id="KAK1764033.1"/>
    </source>
</evidence>
<dbReference type="GO" id="GO:0016020">
    <property type="term" value="C:membrane"/>
    <property type="evidence" value="ECO:0007669"/>
    <property type="project" value="UniProtKB-SubCell"/>
</dbReference>
<comment type="caution">
    <text evidence="8">The sequence shown here is derived from an EMBL/GenBank/DDBJ whole genome shotgun (WGS) entry which is preliminary data.</text>
</comment>
<dbReference type="FunFam" id="1.20.1250.20:FF:000013">
    <property type="entry name" value="MFS general substrate transporter"/>
    <property type="match status" value="1"/>
</dbReference>
<feature type="transmembrane region" description="Helical" evidence="6">
    <location>
        <begin position="394"/>
        <end position="415"/>
    </location>
</feature>
<accession>A0AAJ0BT53</accession>
<keyword evidence="9" id="KW-1185">Reference proteome</keyword>
<evidence type="ECO:0000313" key="9">
    <source>
        <dbReference type="Proteomes" id="UP001244011"/>
    </source>
</evidence>
<dbReference type="InterPro" id="IPR020846">
    <property type="entry name" value="MFS_dom"/>
</dbReference>
<feature type="transmembrane region" description="Helical" evidence="6">
    <location>
        <begin position="332"/>
        <end position="351"/>
    </location>
</feature>
<gene>
    <name evidence="8" type="ORF">QBC33DRAFT_572968</name>
</gene>
<dbReference type="InterPro" id="IPR036259">
    <property type="entry name" value="MFS_trans_sf"/>
</dbReference>
<dbReference type="Gene3D" id="1.20.1250.20">
    <property type="entry name" value="MFS general substrate transporter like domains"/>
    <property type="match status" value="2"/>
</dbReference>
<dbReference type="SUPFAM" id="SSF103473">
    <property type="entry name" value="MFS general substrate transporter"/>
    <property type="match status" value="1"/>
</dbReference>
<feature type="transmembrane region" description="Helical" evidence="6">
    <location>
        <begin position="427"/>
        <end position="447"/>
    </location>
</feature>
<proteinExistence type="predicted"/>
<feature type="transmembrane region" description="Helical" evidence="6">
    <location>
        <begin position="293"/>
        <end position="320"/>
    </location>
</feature>
<keyword evidence="4 6" id="KW-1133">Transmembrane helix</keyword>
<keyword evidence="5 6" id="KW-0472">Membrane</keyword>
<dbReference type="PANTHER" id="PTHR43791">
    <property type="entry name" value="PERMEASE-RELATED"/>
    <property type="match status" value="1"/>
</dbReference>
<dbReference type="PANTHER" id="PTHR43791:SF53">
    <property type="entry name" value="MAJOR FACILITATOR SUPERFAMILY (MFS) PROFILE DOMAIN-CONTAINING PROTEIN"/>
    <property type="match status" value="1"/>
</dbReference>
<dbReference type="GeneID" id="85313865"/>
<feature type="transmembrane region" description="Helical" evidence="6">
    <location>
        <begin position="62"/>
        <end position="79"/>
    </location>
</feature>
<name>A0AAJ0BT53_9PEZI</name>
<feature type="transmembrane region" description="Helical" evidence="6">
    <location>
        <begin position="228"/>
        <end position="247"/>
    </location>
</feature>
<dbReference type="EMBL" id="MU839023">
    <property type="protein sequence ID" value="KAK1764033.1"/>
    <property type="molecule type" value="Genomic_DNA"/>
</dbReference>
<dbReference type="Pfam" id="PF07690">
    <property type="entry name" value="MFS_1"/>
    <property type="match status" value="1"/>
</dbReference>
<dbReference type="PROSITE" id="PS50850">
    <property type="entry name" value="MFS"/>
    <property type="match status" value="1"/>
</dbReference>
<evidence type="ECO:0000256" key="6">
    <source>
        <dbReference type="SAM" id="Phobius"/>
    </source>
</evidence>
<dbReference type="RefSeq" id="XP_060280246.1">
    <property type="nucleotide sequence ID" value="XM_060430678.1"/>
</dbReference>
<evidence type="ECO:0000256" key="3">
    <source>
        <dbReference type="ARBA" id="ARBA00022692"/>
    </source>
</evidence>
<keyword evidence="2" id="KW-0813">Transport</keyword>
<sequence length="518" mass="57310">MAQTDMAHDIAQDNAKGTRGSVEYVEKAVIHGDHHKKADAFVTGTNLPPIDPVAEKALNRKLDIWVMPLLTLNFMFAYVDRSNLGNSKIIGLEKDLGMEGYDFNWASTAFYFTYILIELPANMVLKKIGAKIFLPALCACFGIITLSTAFIHNFQSLVAMRLLLGLAEGGLLPGYAYYLSSLYPRYELGGRVAGMMTASLLSGFLGGFLALAFGNLRPLGILHTWRHIYFFEGIISLCLAVVSYIVFPKDIESAWFLSAQDKEVGLERLRRQELTDPSTTIKKKHIVQGVKNINNWIAATIFSIINVPVQSCILFLPSIIHSMGYTSSKAQIMSGAPFLAGTAMLALQGYLSDKLRRRGLVILICVPFLAVCFMLLLIFTLGGQHLLDIPGLRYMALFIGVTFGTGGGPITLAWAMNNSPNPGVRAVSTAIIIGFGTIGSFIASWTYTNKEAPLYVTGHAINMGFSVTAVALIAVYWWYCSWENRQRDLGRRDYRLLDLSQEEIDDLGHRHPDFRYAS</sequence>
<comment type="subcellular location">
    <subcellularLocation>
        <location evidence="1">Membrane</location>
        <topology evidence="1">Multi-pass membrane protein</topology>
    </subcellularLocation>
</comment>
<feature type="transmembrane region" description="Helical" evidence="6">
    <location>
        <begin position="158"/>
        <end position="180"/>
    </location>
</feature>
<dbReference type="AlphaFoldDB" id="A0AAJ0BT53"/>
<reference evidence="8" key="1">
    <citation type="submission" date="2023-06" db="EMBL/GenBank/DDBJ databases">
        <title>Genome-scale phylogeny and comparative genomics of the fungal order Sordariales.</title>
        <authorList>
            <consortium name="Lawrence Berkeley National Laboratory"/>
            <person name="Hensen N."/>
            <person name="Bonometti L."/>
            <person name="Westerberg I."/>
            <person name="Brannstrom I.O."/>
            <person name="Guillou S."/>
            <person name="Cros-Aarteil S."/>
            <person name="Calhoun S."/>
            <person name="Haridas S."/>
            <person name="Kuo A."/>
            <person name="Mondo S."/>
            <person name="Pangilinan J."/>
            <person name="Riley R."/>
            <person name="Labutti K."/>
            <person name="Andreopoulos B."/>
            <person name="Lipzen A."/>
            <person name="Chen C."/>
            <person name="Yanf M."/>
            <person name="Daum C."/>
            <person name="Ng V."/>
            <person name="Clum A."/>
            <person name="Steindorff A."/>
            <person name="Ohm R."/>
            <person name="Martin F."/>
            <person name="Silar P."/>
            <person name="Natvig D."/>
            <person name="Lalanne C."/>
            <person name="Gautier V."/>
            <person name="Ament-Velasquez S.L."/>
            <person name="Kruys A."/>
            <person name="Hutchinson M.I."/>
            <person name="Powell A.J."/>
            <person name="Barry K."/>
            <person name="Miller A.N."/>
            <person name="Grigoriev I.V."/>
            <person name="Debuchy R."/>
            <person name="Gladieux P."/>
            <person name="Thoren M.H."/>
            <person name="Johannesson H."/>
        </authorList>
    </citation>
    <scope>NUCLEOTIDE SEQUENCE</scope>
    <source>
        <strain evidence="8">8032-3</strain>
    </source>
</reference>
<dbReference type="Proteomes" id="UP001244011">
    <property type="component" value="Unassembled WGS sequence"/>
</dbReference>
<evidence type="ECO:0000259" key="7">
    <source>
        <dbReference type="PROSITE" id="PS50850"/>
    </source>
</evidence>
<keyword evidence="3 6" id="KW-0812">Transmembrane</keyword>
<evidence type="ECO:0000256" key="5">
    <source>
        <dbReference type="ARBA" id="ARBA00023136"/>
    </source>
</evidence>
<feature type="transmembrane region" description="Helical" evidence="6">
    <location>
        <begin position="459"/>
        <end position="479"/>
    </location>
</feature>
<dbReference type="InterPro" id="IPR011701">
    <property type="entry name" value="MFS"/>
</dbReference>
<feature type="transmembrane region" description="Helical" evidence="6">
    <location>
        <begin position="132"/>
        <end position="152"/>
    </location>
</feature>
<feature type="transmembrane region" description="Helical" evidence="6">
    <location>
        <begin position="105"/>
        <end position="125"/>
    </location>
</feature>